<feature type="domain" description="Cytochrome c" evidence="6">
    <location>
        <begin position="194"/>
        <end position="280"/>
    </location>
</feature>
<keyword evidence="5" id="KW-0732">Signal</keyword>
<keyword evidence="1 4" id="KW-0349">Heme</keyword>
<feature type="signal peptide" evidence="5">
    <location>
        <begin position="1"/>
        <end position="29"/>
    </location>
</feature>
<protein>
    <submittedName>
        <fullName evidence="7">Cytochrome c</fullName>
    </submittedName>
</protein>
<accession>A0ABY0TGR9</accession>
<evidence type="ECO:0000256" key="2">
    <source>
        <dbReference type="ARBA" id="ARBA00022723"/>
    </source>
</evidence>
<evidence type="ECO:0000256" key="4">
    <source>
        <dbReference type="PROSITE-ProRule" id="PRU00433"/>
    </source>
</evidence>
<evidence type="ECO:0000256" key="5">
    <source>
        <dbReference type="SAM" id="SignalP"/>
    </source>
</evidence>
<evidence type="ECO:0000256" key="1">
    <source>
        <dbReference type="ARBA" id="ARBA00022617"/>
    </source>
</evidence>
<keyword evidence="8" id="KW-1185">Reference proteome</keyword>
<dbReference type="InterPro" id="IPR009056">
    <property type="entry name" value="Cyt_c-like_dom"/>
</dbReference>
<gene>
    <name evidence="7" type="ORF">SAMN05216402_2359</name>
</gene>
<evidence type="ECO:0000256" key="3">
    <source>
        <dbReference type="ARBA" id="ARBA00023004"/>
    </source>
</evidence>
<organism evidence="7 8">
    <name type="scientific">Nitrosospira multiformis</name>
    <dbReference type="NCBI Taxonomy" id="1231"/>
    <lineage>
        <taxon>Bacteria</taxon>
        <taxon>Pseudomonadati</taxon>
        <taxon>Pseudomonadota</taxon>
        <taxon>Betaproteobacteria</taxon>
        <taxon>Nitrosomonadales</taxon>
        <taxon>Nitrosomonadaceae</taxon>
        <taxon>Nitrosospira</taxon>
    </lineage>
</organism>
<dbReference type="Pfam" id="PF00034">
    <property type="entry name" value="Cytochrom_C"/>
    <property type="match status" value="1"/>
</dbReference>
<dbReference type="SUPFAM" id="SSF46626">
    <property type="entry name" value="Cytochrome c"/>
    <property type="match status" value="1"/>
</dbReference>
<dbReference type="EMBL" id="FNKY01000001">
    <property type="protein sequence ID" value="SDQ80510.1"/>
    <property type="molecule type" value="Genomic_DNA"/>
</dbReference>
<dbReference type="Gene3D" id="1.10.760.10">
    <property type="entry name" value="Cytochrome c-like domain"/>
    <property type="match status" value="1"/>
</dbReference>
<sequence>MLSLAPKILRHSLLCGLLASALSLAPAFAQNPITFEFKGVDQAVKTLSLKDLGAITPAVSLKVFEVHENAERIYRAFPARPVLDKIFGKEWEKAQEIVFTSIDGYQPSIPIAKFLAYDAYFAFAHENGAPFTMTNTLQNNEIVPLGPLYLIWDNINSKVLLESGASDMPYQIKSVEIKFVAPFPNIAPPANASAEVQRGFAHFRKYCMACHTINGEGGGKAPELNYPVSVVEYIKPEYLKRWIENPQTIRYNTTMPGLAKEIPDRGKITEELILYLKVMSITKRAPMKPSDQGELDRHPRP</sequence>
<keyword evidence="2 4" id="KW-0479">Metal-binding</keyword>
<evidence type="ECO:0000259" key="6">
    <source>
        <dbReference type="PROSITE" id="PS51007"/>
    </source>
</evidence>
<proteinExistence type="predicted"/>
<name>A0ABY0TGR9_9PROT</name>
<evidence type="ECO:0000313" key="7">
    <source>
        <dbReference type="EMBL" id="SDQ80510.1"/>
    </source>
</evidence>
<keyword evidence="3 4" id="KW-0408">Iron</keyword>
<comment type="caution">
    <text evidence="7">The sequence shown here is derived from an EMBL/GenBank/DDBJ whole genome shotgun (WGS) entry which is preliminary data.</text>
</comment>
<feature type="chain" id="PRO_5045109417" evidence="5">
    <location>
        <begin position="30"/>
        <end position="301"/>
    </location>
</feature>
<reference evidence="7 8" key="1">
    <citation type="submission" date="2016-10" db="EMBL/GenBank/DDBJ databases">
        <authorList>
            <person name="Varghese N."/>
            <person name="Submissions S."/>
        </authorList>
    </citation>
    <scope>NUCLEOTIDE SEQUENCE [LARGE SCALE GENOMIC DNA]</scope>
    <source>
        <strain evidence="7 8">Nl1</strain>
    </source>
</reference>
<dbReference type="PROSITE" id="PS51007">
    <property type="entry name" value="CYTC"/>
    <property type="match status" value="1"/>
</dbReference>
<dbReference type="InterPro" id="IPR036909">
    <property type="entry name" value="Cyt_c-like_dom_sf"/>
</dbReference>
<dbReference type="RefSeq" id="WP_074632702.1">
    <property type="nucleotide sequence ID" value="NZ_FNKY01000001.1"/>
</dbReference>
<dbReference type="Proteomes" id="UP000183471">
    <property type="component" value="Unassembled WGS sequence"/>
</dbReference>
<evidence type="ECO:0000313" key="8">
    <source>
        <dbReference type="Proteomes" id="UP000183471"/>
    </source>
</evidence>